<dbReference type="AlphaFoldDB" id="A0A0R3R361"/>
<protein>
    <submittedName>
        <fullName evidence="3">FtsJ domain-containing protein</fullName>
    </submittedName>
</protein>
<dbReference type="EMBL" id="UZAG01019175">
    <property type="protein sequence ID" value="VDO42658.1"/>
    <property type="molecule type" value="Genomic_DNA"/>
</dbReference>
<sequence length="271" mass="30823">MSYSMHYAFRPASREAVECCRYQSQKISVYVTKSRMVLLDCQAIGSASILNHLLATSSLDGNRSGGVKAVDLCRGFTALSGEIESLHLTAFLLQVCHTVILSVDWFVDIDIIRHVRTAEMLRVTPTHYSPETMKYKPNRKINFVLAHQRAKSEDFQPRNVKNRAKILECLFNDSQLDIKGGISLGNLGCKPYVSPYMTMDLTPLRAVVDYEEVVRPLRIRLLSLPKEPFILGNQPFTEIQWYEFATRTWRATYGSVEIAKYASAITKIFDE</sequence>
<evidence type="ECO:0000313" key="3">
    <source>
        <dbReference type="WBParaSite" id="BTMF_0001445101-mRNA-1"/>
    </source>
</evidence>
<dbReference type="PANTHER" id="PTHR14270">
    <property type="entry name" value="NONSENSE-MEDIATED MRNA DECAY FACTOR SMG9"/>
    <property type="match status" value="1"/>
</dbReference>
<organism evidence="3">
    <name type="scientific">Brugia timori</name>
    <dbReference type="NCBI Taxonomy" id="42155"/>
    <lineage>
        <taxon>Eukaryota</taxon>
        <taxon>Metazoa</taxon>
        <taxon>Ecdysozoa</taxon>
        <taxon>Nematoda</taxon>
        <taxon>Chromadorea</taxon>
        <taxon>Rhabditida</taxon>
        <taxon>Spirurina</taxon>
        <taxon>Spiruromorpha</taxon>
        <taxon>Filarioidea</taxon>
        <taxon>Onchocercidae</taxon>
        <taxon>Brugia</taxon>
    </lineage>
</organism>
<dbReference type="WBParaSite" id="BTMF_0001445101-mRNA-1">
    <property type="protein sequence ID" value="BTMF_0001445101-mRNA-1"/>
    <property type="gene ID" value="BTMF_0001445101"/>
</dbReference>
<reference evidence="1 2" key="2">
    <citation type="submission" date="2018-11" db="EMBL/GenBank/DDBJ databases">
        <authorList>
            <consortium name="Pathogen Informatics"/>
        </authorList>
    </citation>
    <scope>NUCLEOTIDE SEQUENCE [LARGE SCALE GENOMIC DNA]</scope>
</reference>
<gene>
    <name evidence="1" type="ORF">BTMF_LOCUS12446</name>
</gene>
<reference evidence="3" key="1">
    <citation type="submission" date="2017-02" db="UniProtKB">
        <authorList>
            <consortium name="WormBaseParasite"/>
        </authorList>
    </citation>
    <scope>IDENTIFICATION</scope>
</reference>
<dbReference type="PANTHER" id="PTHR14270:SF0">
    <property type="entry name" value="NONSENSE-MEDIATED MRNA DECAY FACTOR SMG9"/>
    <property type="match status" value="1"/>
</dbReference>
<dbReference type="InterPro" id="IPR039177">
    <property type="entry name" value="SMG9"/>
</dbReference>
<dbReference type="GO" id="GO:0000184">
    <property type="term" value="P:nuclear-transcribed mRNA catabolic process, nonsense-mediated decay"/>
    <property type="evidence" value="ECO:0007669"/>
    <property type="project" value="InterPro"/>
</dbReference>
<keyword evidence="2" id="KW-1185">Reference proteome</keyword>
<name>A0A0R3R361_9BILA</name>
<dbReference type="Proteomes" id="UP000280834">
    <property type="component" value="Unassembled WGS sequence"/>
</dbReference>
<evidence type="ECO:0000313" key="1">
    <source>
        <dbReference type="EMBL" id="VDO42658.1"/>
    </source>
</evidence>
<dbReference type="STRING" id="42155.A0A0R3R361"/>
<accession>A0A0R3R361</accession>
<proteinExistence type="predicted"/>
<evidence type="ECO:0000313" key="2">
    <source>
        <dbReference type="Proteomes" id="UP000280834"/>
    </source>
</evidence>